<dbReference type="PANTHER" id="PTHR16684">
    <property type="entry name" value="CENTROMERE PROTEIN C"/>
    <property type="match status" value="1"/>
</dbReference>
<dbReference type="GO" id="GO:0000776">
    <property type="term" value="C:kinetochore"/>
    <property type="evidence" value="ECO:0007669"/>
    <property type="project" value="InterPro"/>
</dbReference>
<dbReference type="Proteomes" id="UP001175353">
    <property type="component" value="Unassembled WGS sequence"/>
</dbReference>
<feature type="non-terminal residue" evidence="6">
    <location>
        <position position="86"/>
    </location>
</feature>
<keyword evidence="7" id="KW-1185">Reference proteome</keyword>
<dbReference type="Pfam" id="PF11699">
    <property type="entry name" value="CENP-C_C"/>
    <property type="match status" value="1"/>
</dbReference>
<reference evidence="6" key="1">
    <citation type="submission" date="2023-06" db="EMBL/GenBank/DDBJ databases">
        <title>Black Yeasts Isolated from many extreme environments.</title>
        <authorList>
            <person name="Coleine C."/>
            <person name="Stajich J.E."/>
            <person name="Selbmann L."/>
        </authorList>
    </citation>
    <scope>NUCLEOTIDE SEQUENCE</scope>
    <source>
        <strain evidence="6">CCFEE 5200</strain>
    </source>
</reference>
<organism evidence="6 7">
    <name type="scientific">Friedmanniomyces endolithicus</name>
    <dbReference type="NCBI Taxonomy" id="329885"/>
    <lineage>
        <taxon>Eukaryota</taxon>
        <taxon>Fungi</taxon>
        <taxon>Dikarya</taxon>
        <taxon>Ascomycota</taxon>
        <taxon>Pezizomycotina</taxon>
        <taxon>Dothideomycetes</taxon>
        <taxon>Dothideomycetidae</taxon>
        <taxon>Mycosphaerellales</taxon>
        <taxon>Teratosphaeriaceae</taxon>
        <taxon>Friedmanniomyces</taxon>
    </lineage>
</organism>
<proteinExistence type="inferred from homology"/>
<dbReference type="InterPro" id="IPR025974">
    <property type="entry name" value="Mif2/CENP-C_cupin"/>
</dbReference>
<keyword evidence="4" id="KW-0539">Nucleus</keyword>
<feature type="non-terminal residue" evidence="6">
    <location>
        <position position="1"/>
    </location>
</feature>
<evidence type="ECO:0000313" key="6">
    <source>
        <dbReference type="EMBL" id="KAK0944127.1"/>
    </source>
</evidence>
<evidence type="ECO:0000256" key="2">
    <source>
        <dbReference type="ARBA" id="ARBA00010291"/>
    </source>
</evidence>
<dbReference type="Gene3D" id="2.60.120.10">
    <property type="entry name" value="Jelly Rolls"/>
    <property type="match status" value="1"/>
</dbReference>
<comment type="similarity">
    <text evidence="2">Belongs to the CENP-C/MIF2 family.</text>
</comment>
<evidence type="ECO:0000313" key="7">
    <source>
        <dbReference type="Proteomes" id="UP001175353"/>
    </source>
</evidence>
<dbReference type="AlphaFoldDB" id="A0AAN6GZ44"/>
<dbReference type="InterPro" id="IPR011051">
    <property type="entry name" value="RmlC_Cupin_sf"/>
</dbReference>
<dbReference type="GO" id="GO:0019237">
    <property type="term" value="F:centromeric DNA binding"/>
    <property type="evidence" value="ECO:0007669"/>
    <property type="project" value="InterPro"/>
</dbReference>
<keyword evidence="3" id="KW-0238">DNA-binding</keyword>
<dbReference type="GO" id="GO:0051455">
    <property type="term" value="P:spindle attachment to meiosis I kinetochore"/>
    <property type="evidence" value="ECO:0007669"/>
    <property type="project" value="TreeGrafter"/>
</dbReference>
<sequence>IITRDVPGSEFKYAKILTLPFFGTGLVEIPPEGFKRAKNSRKMQMVFFVYEGKVLVEIGAQGLLEGGEGSANEFAITKGGVWVVPR</sequence>
<accession>A0AAN6GZ44</accession>
<dbReference type="SUPFAM" id="SSF51182">
    <property type="entry name" value="RmlC-like cupins"/>
    <property type="match status" value="1"/>
</dbReference>
<evidence type="ECO:0000256" key="4">
    <source>
        <dbReference type="ARBA" id="ARBA00023242"/>
    </source>
</evidence>
<dbReference type="GO" id="GO:0051315">
    <property type="term" value="P:attachment of mitotic spindle microtubules to kinetochore"/>
    <property type="evidence" value="ECO:0007669"/>
    <property type="project" value="TreeGrafter"/>
</dbReference>
<name>A0AAN6GZ44_9PEZI</name>
<comment type="subcellular location">
    <subcellularLocation>
        <location evidence="1">Nucleus</location>
    </subcellularLocation>
</comment>
<dbReference type="GO" id="GO:0051382">
    <property type="term" value="P:kinetochore assembly"/>
    <property type="evidence" value="ECO:0007669"/>
    <property type="project" value="InterPro"/>
</dbReference>
<comment type="caution">
    <text evidence="6">The sequence shown here is derived from an EMBL/GenBank/DDBJ whole genome shotgun (WGS) entry which is preliminary data.</text>
</comment>
<evidence type="ECO:0000259" key="5">
    <source>
        <dbReference type="Pfam" id="PF11699"/>
    </source>
</evidence>
<protein>
    <submittedName>
        <fullName evidence="6">Mitotic fidelity of chromosome transmission-related protein</fullName>
    </submittedName>
</protein>
<gene>
    <name evidence="6" type="primary">MIF2_3</name>
    <name evidence="6" type="ORF">LTR91_027179</name>
</gene>
<dbReference type="InterPro" id="IPR028386">
    <property type="entry name" value="CENP-C/Mif2/cnp3"/>
</dbReference>
<evidence type="ECO:0000256" key="1">
    <source>
        <dbReference type="ARBA" id="ARBA00004123"/>
    </source>
</evidence>
<feature type="domain" description="Mif2/CENP-C cupin" evidence="5">
    <location>
        <begin position="11"/>
        <end position="86"/>
    </location>
</feature>
<dbReference type="PANTHER" id="PTHR16684:SF11">
    <property type="entry name" value="CENTROMERE PROTEIN C"/>
    <property type="match status" value="1"/>
</dbReference>
<dbReference type="EMBL" id="JAUJLE010002567">
    <property type="protein sequence ID" value="KAK0944127.1"/>
    <property type="molecule type" value="Genomic_DNA"/>
</dbReference>
<dbReference type="GO" id="GO:0005634">
    <property type="term" value="C:nucleus"/>
    <property type="evidence" value="ECO:0007669"/>
    <property type="project" value="UniProtKB-SubCell"/>
</dbReference>
<evidence type="ECO:0000256" key="3">
    <source>
        <dbReference type="ARBA" id="ARBA00023125"/>
    </source>
</evidence>
<dbReference type="InterPro" id="IPR014710">
    <property type="entry name" value="RmlC-like_jellyroll"/>
</dbReference>